<proteinExistence type="predicted"/>
<name>A0A9Q7ZLF4_9ENTR</name>
<dbReference type="Pfam" id="PF09950">
    <property type="entry name" value="Major_capside"/>
    <property type="match status" value="1"/>
</dbReference>
<comment type="caution">
    <text evidence="1">The sequence shown here is derived from an EMBL/GenBank/DDBJ whole genome shotgun (WGS) entry which is preliminary data.</text>
</comment>
<sequence>MPMESADFEEVLQEALTERDTQLQEKELPEINIGEALPVKDGLDFSLEYVDFGVSEVVGSVKDGIIGNKTNSLKTIDSDIEWLKAPVGQWAKAATWTQQELEKIARLNINLQTKKQDDLYANALATIQYAGYVGHRGVKGQEGLLTGVKVQLLTDTSGKTIAEMTSDEFVKLVLDAYNAAWRKSGYRIQPTHIAMDASDFMLAMQKFDPNAKIVGADLLPVAAMDRIMAALRKASGNESFNITFVKVPSNYAVGIKSGKTRLAIYTYDEDYVEMEVHMPELLAARQRDLLTYECGYRSAFGGAMWKQPQSAVYVDYKSSPAE</sequence>
<dbReference type="EMBL" id="UIGT01000001">
    <property type="protein sequence ID" value="SUX81030.1"/>
    <property type="molecule type" value="Genomic_DNA"/>
</dbReference>
<protein>
    <submittedName>
        <fullName evidence="1">Uncharacterized protein conserved in bacteria</fullName>
    </submittedName>
</protein>
<reference evidence="1 2" key="1">
    <citation type="submission" date="2018-06" db="EMBL/GenBank/DDBJ databases">
        <authorList>
            <consortium name="Pathogen Informatics"/>
            <person name="Doyle S."/>
        </authorList>
    </citation>
    <scope>NUCLEOTIDE SEQUENCE [LARGE SCALE GENOMIC DNA]</scope>
    <source>
        <strain evidence="1 2">NCTC8782</strain>
    </source>
</reference>
<dbReference type="Proteomes" id="UP000255286">
    <property type="component" value="Unassembled WGS sequence"/>
</dbReference>
<evidence type="ECO:0000313" key="2">
    <source>
        <dbReference type="Proteomes" id="UP000255286"/>
    </source>
</evidence>
<evidence type="ECO:0000313" key="1">
    <source>
        <dbReference type="EMBL" id="SUX81030.1"/>
    </source>
</evidence>
<accession>A0A9Q7ZLF4</accession>
<dbReference type="InterPro" id="IPR020049">
    <property type="entry name" value="Major_capsid-like"/>
</dbReference>
<dbReference type="PIRSF" id="PIRSF029202">
    <property type="entry name" value="UCP029202"/>
    <property type="match status" value="1"/>
</dbReference>
<organism evidence="1 2">
    <name type="scientific">Citrobacter youngae</name>
    <dbReference type="NCBI Taxonomy" id="133448"/>
    <lineage>
        <taxon>Bacteria</taxon>
        <taxon>Pseudomonadati</taxon>
        <taxon>Pseudomonadota</taxon>
        <taxon>Gammaproteobacteria</taxon>
        <taxon>Enterobacterales</taxon>
        <taxon>Enterobacteriaceae</taxon>
        <taxon>Citrobacter</taxon>
        <taxon>Citrobacter freundii complex</taxon>
    </lineage>
</organism>
<gene>
    <name evidence="1" type="ORF">NCTC8782_03648</name>
</gene>
<dbReference type="RefSeq" id="WP_115601954.1">
    <property type="nucleotide sequence ID" value="NZ_CAWQAR010000022.1"/>
</dbReference>
<dbReference type="AlphaFoldDB" id="A0A9Q7ZLF4"/>